<dbReference type="GO" id="GO:1904294">
    <property type="term" value="P:positive regulation of ERAD pathway"/>
    <property type="evidence" value="ECO:0007669"/>
    <property type="project" value="TreeGrafter"/>
</dbReference>
<name>A0A7R9HMQ7_9NEOP</name>
<evidence type="ECO:0000313" key="1">
    <source>
        <dbReference type="EMBL" id="CAD7428212.1"/>
    </source>
</evidence>
<protein>
    <submittedName>
        <fullName evidence="1">Uncharacterized protein</fullName>
    </submittedName>
</protein>
<dbReference type="EMBL" id="OB793668">
    <property type="protein sequence ID" value="CAD7428212.1"/>
    <property type="molecule type" value="Genomic_DNA"/>
</dbReference>
<reference evidence="1" key="1">
    <citation type="submission" date="2020-11" db="EMBL/GenBank/DDBJ databases">
        <authorList>
            <person name="Tran Van P."/>
        </authorList>
    </citation>
    <scope>NUCLEOTIDE SEQUENCE</scope>
</reference>
<dbReference type="GO" id="GO:0034976">
    <property type="term" value="P:response to endoplasmic reticulum stress"/>
    <property type="evidence" value="ECO:0007669"/>
    <property type="project" value="TreeGrafter"/>
</dbReference>
<dbReference type="PANTHER" id="PTHR21650">
    <property type="entry name" value="MEMBRALIN/KINETOCHORE PROTEIN NUF2"/>
    <property type="match status" value="1"/>
</dbReference>
<dbReference type="PANTHER" id="PTHR21650:SF4">
    <property type="entry name" value="MEMBRALIN"/>
    <property type="match status" value="1"/>
</dbReference>
<sequence length="165" mass="18035">MASLVLTDSSQLTADSFKKLPDQIICELSVSTKEDVGLLYIIGSPRAGSLLKQGCSYSTADMVVMIHCVPGHTGTSHALGSFFYLYHFSFYAYHYRFNGQYSGLALITSWLFIQLVTLTSVLHALTSEPHLSACYPCSLASHAYQRVNCVHQLATLTSVLTALTS</sequence>
<proteinExistence type="predicted"/>
<accession>A0A7R9HMQ7</accession>
<gene>
    <name evidence="1" type="ORF">TMSB3V08_LOCUS5024</name>
</gene>
<dbReference type="GO" id="GO:0005783">
    <property type="term" value="C:endoplasmic reticulum"/>
    <property type="evidence" value="ECO:0007669"/>
    <property type="project" value="TreeGrafter"/>
</dbReference>
<dbReference type="AlphaFoldDB" id="A0A7R9HMQ7"/>
<organism evidence="1">
    <name type="scientific">Timema monikensis</name>
    <dbReference type="NCBI Taxonomy" id="170555"/>
    <lineage>
        <taxon>Eukaryota</taxon>
        <taxon>Metazoa</taxon>
        <taxon>Ecdysozoa</taxon>
        <taxon>Arthropoda</taxon>
        <taxon>Hexapoda</taxon>
        <taxon>Insecta</taxon>
        <taxon>Pterygota</taxon>
        <taxon>Neoptera</taxon>
        <taxon>Polyneoptera</taxon>
        <taxon>Phasmatodea</taxon>
        <taxon>Timematodea</taxon>
        <taxon>Timematoidea</taxon>
        <taxon>Timematidae</taxon>
        <taxon>Timema</taxon>
    </lineage>
</organism>